<dbReference type="PROSITE" id="PS00109">
    <property type="entry name" value="PROTEIN_KINASE_TYR"/>
    <property type="match status" value="1"/>
</dbReference>
<feature type="compositionally biased region" description="Polar residues" evidence="3">
    <location>
        <begin position="389"/>
        <end position="402"/>
    </location>
</feature>
<feature type="compositionally biased region" description="Low complexity" evidence="3">
    <location>
        <begin position="357"/>
        <end position="376"/>
    </location>
</feature>
<feature type="region of interest" description="Disordered" evidence="3">
    <location>
        <begin position="355"/>
        <end position="419"/>
    </location>
</feature>
<dbReference type="PANTHER" id="PTHR24346:SF30">
    <property type="entry name" value="MATERNAL EMBRYONIC LEUCINE ZIPPER KINASE"/>
    <property type="match status" value="1"/>
</dbReference>
<keyword evidence="4" id="KW-1133">Transmembrane helix</keyword>
<dbReference type="SUPFAM" id="SSF56112">
    <property type="entry name" value="Protein kinase-like (PK-like)"/>
    <property type="match status" value="1"/>
</dbReference>
<dbReference type="Proteomes" id="UP001212326">
    <property type="component" value="Chromosome"/>
</dbReference>
<keyword evidence="7" id="KW-1185">Reference proteome</keyword>
<evidence type="ECO:0000313" key="6">
    <source>
        <dbReference type="EMBL" id="WBO62526.1"/>
    </source>
</evidence>
<gene>
    <name evidence="6" type="ORF">O1G22_06680</name>
</gene>
<dbReference type="GO" id="GO:0016301">
    <property type="term" value="F:kinase activity"/>
    <property type="evidence" value="ECO:0007669"/>
    <property type="project" value="UniProtKB-KW"/>
</dbReference>
<evidence type="ECO:0000259" key="5">
    <source>
        <dbReference type="PROSITE" id="PS50011"/>
    </source>
</evidence>
<feature type="region of interest" description="Disordered" evidence="3">
    <location>
        <begin position="298"/>
        <end position="324"/>
    </location>
</feature>
<organism evidence="6 7">
    <name type="scientific">Streptomyces camelliae</name>
    <dbReference type="NCBI Taxonomy" id="3004093"/>
    <lineage>
        <taxon>Bacteria</taxon>
        <taxon>Bacillati</taxon>
        <taxon>Actinomycetota</taxon>
        <taxon>Actinomycetes</taxon>
        <taxon>Kitasatosporales</taxon>
        <taxon>Streptomycetaceae</taxon>
        <taxon>Streptomyces</taxon>
    </lineage>
</organism>
<keyword evidence="1" id="KW-0547">Nucleotide-binding</keyword>
<feature type="domain" description="Protein kinase" evidence="5">
    <location>
        <begin position="16"/>
        <end position="296"/>
    </location>
</feature>
<dbReference type="Pfam" id="PF00069">
    <property type="entry name" value="Pkinase"/>
    <property type="match status" value="1"/>
</dbReference>
<keyword evidence="6" id="KW-0808">Transferase</keyword>
<accession>A0ABY7NWC2</accession>
<reference evidence="6 7" key="1">
    <citation type="submission" date="2022-12" db="EMBL/GenBank/DDBJ databases">
        <authorList>
            <person name="Mo P."/>
        </authorList>
    </citation>
    <scope>NUCLEOTIDE SEQUENCE [LARGE SCALE GENOMIC DNA]</scope>
    <source>
        <strain evidence="6 7">HUAS 2-6</strain>
    </source>
</reference>
<evidence type="ECO:0000256" key="4">
    <source>
        <dbReference type="SAM" id="Phobius"/>
    </source>
</evidence>
<sequence>MNARLYIGPDQEPDRYRLLKSIGRGGEATLYLAELELAGATEPVVVKILDSRATLTPADFQRISTKWRDQAELLRFVHRPGVVGVREHFEGPPTHPRGTSQAVSGRALYLVMNHVEGLDLRDWRAEHTLATSAERREAIRCIEQLAEVLDWLHSGSATPSGRVVVHGDLSPGNVMIDTNGQAALVDFGLSKLTADHLTAEVWFTPGFAAPEVFEGKRSPATDRYAFGALAYFLLSGESPATTPQQLREAFAGLPCLATLAADADGTDRLLSLFSADPASRPEALTPWVRALRHAAVSTTTASTRLPPRPILPPTATSAPKRHTRSSLRAVIGSVALVLLVTAGVLITSYAHDRDKTSAGAATAATPPSATHSTTTPPADPPSASPTPAQNSGTEQNSGTDLSALTPVSEDANADGPFTTGPAHIGTHTYPNSVIFTCGAGFQSHVVYDVAGYSTLSATVGSPNDADYAIGNSLAVNFFKDSAADQLGPTINVSVGKPQKIHVDLNGASQVEIACSGLAAQGYTEVALGDPELTR</sequence>
<dbReference type="InterPro" id="IPR011009">
    <property type="entry name" value="Kinase-like_dom_sf"/>
</dbReference>
<evidence type="ECO:0000256" key="3">
    <source>
        <dbReference type="SAM" id="MobiDB-lite"/>
    </source>
</evidence>
<dbReference type="RefSeq" id="WP_270080457.1">
    <property type="nucleotide sequence ID" value="NZ_CP115300.1"/>
</dbReference>
<keyword evidence="4" id="KW-0472">Membrane</keyword>
<keyword evidence="4" id="KW-0812">Transmembrane</keyword>
<evidence type="ECO:0000313" key="7">
    <source>
        <dbReference type="Proteomes" id="UP001212326"/>
    </source>
</evidence>
<dbReference type="PROSITE" id="PS50011">
    <property type="entry name" value="PROTEIN_KINASE_DOM"/>
    <property type="match status" value="1"/>
</dbReference>
<name>A0ABY7NWC2_9ACTN</name>
<dbReference type="InterPro" id="IPR000719">
    <property type="entry name" value="Prot_kinase_dom"/>
</dbReference>
<evidence type="ECO:0000256" key="1">
    <source>
        <dbReference type="ARBA" id="ARBA00022741"/>
    </source>
</evidence>
<proteinExistence type="predicted"/>
<evidence type="ECO:0000256" key="2">
    <source>
        <dbReference type="ARBA" id="ARBA00022840"/>
    </source>
</evidence>
<dbReference type="InterPro" id="IPR008266">
    <property type="entry name" value="Tyr_kinase_AS"/>
</dbReference>
<feature type="transmembrane region" description="Helical" evidence="4">
    <location>
        <begin position="329"/>
        <end position="350"/>
    </location>
</feature>
<protein>
    <submittedName>
        <fullName evidence="6">Protein kinase</fullName>
    </submittedName>
</protein>
<dbReference type="PANTHER" id="PTHR24346">
    <property type="entry name" value="MAP/MICROTUBULE AFFINITY-REGULATING KINASE"/>
    <property type="match status" value="1"/>
</dbReference>
<keyword evidence="6" id="KW-0418">Kinase</keyword>
<keyword evidence="2" id="KW-0067">ATP-binding</keyword>
<dbReference type="EMBL" id="CP115300">
    <property type="protein sequence ID" value="WBO62526.1"/>
    <property type="molecule type" value="Genomic_DNA"/>
</dbReference>
<dbReference type="Gene3D" id="1.10.510.10">
    <property type="entry name" value="Transferase(Phosphotransferase) domain 1"/>
    <property type="match status" value="1"/>
</dbReference>